<organism evidence="3 4">
    <name type="scientific">Syntrophus gentianae</name>
    <dbReference type="NCBI Taxonomy" id="43775"/>
    <lineage>
        <taxon>Bacteria</taxon>
        <taxon>Pseudomonadati</taxon>
        <taxon>Thermodesulfobacteriota</taxon>
        <taxon>Syntrophia</taxon>
        <taxon>Syntrophales</taxon>
        <taxon>Syntrophaceae</taxon>
        <taxon>Syntrophus</taxon>
    </lineage>
</organism>
<gene>
    <name evidence="3" type="ORF">SAMN04489760_102117</name>
</gene>
<reference evidence="3 4" key="1">
    <citation type="submission" date="2016-10" db="EMBL/GenBank/DDBJ databases">
        <authorList>
            <person name="de Groot N.N."/>
        </authorList>
    </citation>
    <scope>NUCLEOTIDE SEQUENCE [LARGE SCALE GENOMIC DNA]</scope>
    <source>
        <strain evidence="3 4">DSM 8423</strain>
    </source>
</reference>
<keyword evidence="1" id="KW-0472">Membrane</keyword>
<dbReference type="AlphaFoldDB" id="A0A1H7UVJ6"/>
<feature type="chain" id="PRO_5011497216" evidence="2">
    <location>
        <begin position="24"/>
        <end position="268"/>
    </location>
</feature>
<evidence type="ECO:0000313" key="3">
    <source>
        <dbReference type="EMBL" id="SEM00668.1"/>
    </source>
</evidence>
<keyword evidence="2" id="KW-0732">Signal</keyword>
<dbReference type="OrthoDB" id="5446117at2"/>
<feature type="signal peptide" evidence="2">
    <location>
        <begin position="1"/>
        <end position="23"/>
    </location>
</feature>
<dbReference type="InterPro" id="IPR013320">
    <property type="entry name" value="ConA-like_dom_sf"/>
</dbReference>
<dbReference type="STRING" id="43775.SAMN04489760_102117"/>
<dbReference type="RefSeq" id="WP_093882044.1">
    <property type="nucleotide sequence ID" value="NZ_FOBS01000002.1"/>
</dbReference>
<evidence type="ECO:0000256" key="2">
    <source>
        <dbReference type="SAM" id="SignalP"/>
    </source>
</evidence>
<sequence length="268" mass="28372">MKKLIILFFATAIFLLFAPSVNALLTTPYAVDANTVALYHLDSEVGGVTPDSVGNHNGVLNGNAQITSAGKFGGGLLLDGNGDYVRLGNVHQNPPRDYSQGSVEAWVNLTAAPGYMVVLGSGTEYGSSWDNGWFLGRHPGFTGSSLGFMIWSSGYWRVANSGITLESLVGGWHHIAGTWGAKGIEVWVDGVLMGNNPGWTAPPDDPNYLTALIGTDSWTWATPGTLDEVRISDIQRDFAATAVPLPASLLFLAPGLAAIAGLRKKLRA</sequence>
<keyword evidence="1" id="KW-0812">Transmembrane</keyword>
<dbReference type="Gene3D" id="2.60.120.200">
    <property type="match status" value="1"/>
</dbReference>
<name>A0A1H7UVJ6_9BACT</name>
<protein>
    <submittedName>
        <fullName evidence="3">VPLPA-CTERM protein sorting domain-containing protein</fullName>
    </submittedName>
</protein>
<accession>A0A1H7UVJ6</accession>
<feature type="transmembrane region" description="Helical" evidence="1">
    <location>
        <begin position="238"/>
        <end position="262"/>
    </location>
</feature>
<keyword evidence="1" id="KW-1133">Transmembrane helix</keyword>
<proteinExistence type="predicted"/>
<dbReference type="Pfam" id="PF13385">
    <property type="entry name" value="Laminin_G_3"/>
    <property type="match status" value="1"/>
</dbReference>
<keyword evidence="4" id="KW-1185">Reference proteome</keyword>
<dbReference type="SUPFAM" id="SSF49899">
    <property type="entry name" value="Concanavalin A-like lectins/glucanases"/>
    <property type="match status" value="1"/>
</dbReference>
<evidence type="ECO:0000313" key="4">
    <source>
        <dbReference type="Proteomes" id="UP000198744"/>
    </source>
</evidence>
<dbReference type="EMBL" id="FOBS01000002">
    <property type="protein sequence ID" value="SEM00668.1"/>
    <property type="molecule type" value="Genomic_DNA"/>
</dbReference>
<evidence type="ECO:0000256" key="1">
    <source>
        <dbReference type="SAM" id="Phobius"/>
    </source>
</evidence>
<dbReference type="Proteomes" id="UP000198744">
    <property type="component" value="Unassembled WGS sequence"/>
</dbReference>